<dbReference type="GO" id="GO:0032040">
    <property type="term" value="C:small-subunit processome"/>
    <property type="evidence" value="ECO:0007669"/>
    <property type="project" value="TreeGrafter"/>
</dbReference>
<dbReference type="Pfam" id="PF03914">
    <property type="entry name" value="CBF"/>
    <property type="match status" value="1"/>
</dbReference>
<feature type="domain" description="CCAAT-binding factor" evidence="3">
    <location>
        <begin position="458"/>
        <end position="598"/>
    </location>
</feature>
<organism evidence="4 5">
    <name type="scientific">Pseudomicrostroma glucosiphilum</name>
    <dbReference type="NCBI Taxonomy" id="1684307"/>
    <lineage>
        <taxon>Eukaryota</taxon>
        <taxon>Fungi</taxon>
        <taxon>Dikarya</taxon>
        <taxon>Basidiomycota</taxon>
        <taxon>Ustilaginomycotina</taxon>
        <taxon>Exobasidiomycetes</taxon>
        <taxon>Microstromatales</taxon>
        <taxon>Microstromatales incertae sedis</taxon>
        <taxon>Pseudomicrostroma</taxon>
    </lineage>
</organism>
<feature type="compositionally biased region" description="Basic and acidic residues" evidence="2">
    <location>
        <begin position="287"/>
        <end position="306"/>
    </location>
</feature>
<comment type="similarity">
    <text evidence="1">Belongs to the CBF/MAK21 family.</text>
</comment>
<dbReference type="PANTHER" id="PTHR12455">
    <property type="entry name" value="NUCLEOLAR COMPLEX PROTEIN 4"/>
    <property type="match status" value="1"/>
</dbReference>
<sequence>MPSLPSQTDKGKKRKGSTSGVGTSTSSSTKVAERQAFGSALSQIQAALSSSSDLNPIADLIDLVSKSSFDLPSDVVMPSITLLGRTLAHLVSSGVLSPVAVSNVTGLLSIQPSQNAGSTTAPEQVESWLRQIFNSAVQLLVRVMIAHPKEKTRVVALNALMDLQRSTSQALSQQGEVAAWAECPWRATVNALVFGRCQDVQGLEVKSTLCPEVRATFILDYIEQYADAKLALYRTFQSILKTTPTARSAILAFLLQLSNPPANVAAIKKLGCYVAALAVAPPGGATKLDRGRTVGNGKKKEVKISQDGDESDEEEAEDLDWFSDSEADDGDTAERAESAQPGKGRTAQDVGLPAGSRIRRRRRGAGKLVFHQALYAIKAWRVAVDALWLAILLHRSPKADIEESGRVVAGHPSEGQLDLGEINAILRVMEKKVLPYLSKPQLVADWLVDCLDVGGSTALLSLSPLYTLYVSHSLSLPGLYTTLYTLLTPSLLHSPHRSHSLRLLALFLSSQKLPLGIVLAFLKRLSRCALRGPPGGAIPVAVMIYNLLKTHKEGMNVLHQDWAADGKQGWTDPYDASITVPPSSAAARHTSLFEVTTLGASPPASSLGLDPQGRQEAHYHAPTTTILRMLAQPFTKEAYDLEEFLDHSFGTLIETEVARSLKTPNGKKRTREPAVRFSLSTESAKRVRVYPRKVEQRSAPVMDVSESLSDAGNAAEPAAASATLAGLDAEEVEAHEAMQEVERAQVQAQAQARQERKDRGKLPNRVGNVLALWSYASLLDNPKMQ</sequence>
<evidence type="ECO:0000256" key="1">
    <source>
        <dbReference type="ARBA" id="ARBA00007797"/>
    </source>
</evidence>
<feature type="region of interest" description="Disordered" evidence="2">
    <location>
        <begin position="1"/>
        <end position="30"/>
    </location>
</feature>
<proteinExistence type="inferred from homology"/>
<dbReference type="InterPro" id="IPR005612">
    <property type="entry name" value="CCAAT-binding_factor"/>
</dbReference>
<dbReference type="STRING" id="1684307.A0A316U6D8"/>
<evidence type="ECO:0000256" key="2">
    <source>
        <dbReference type="SAM" id="MobiDB-lite"/>
    </source>
</evidence>
<dbReference type="EMBL" id="KZ819328">
    <property type="protein sequence ID" value="PWN20394.1"/>
    <property type="molecule type" value="Genomic_DNA"/>
</dbReference>
<dbReference type="PANTHER" id="PTHR12455:SF0">
    <property type="entry name" value="NUCLEOLAR COMPLEX PROTEIN 4 HOMOLOG"/>
    <property type="match status" value="1"/>
</dbReference>
<gene>
    <name evidence="4" type="ORF">BCV69DRAFT_299524</name>
</gene>
<dbReference type="OrthoDB" id="10263185at2759"/>
<keyword evidence="5" id="KW-1185">Reference proteome</keyword>
<dbReference type="GO" id="GO:0030692">
    <property type="term" value="C:Noc4p-Nop14p complex"/>
    <property type="evidence" value="ECO:0007669"/>
    <property type="project" value="TreeGrafter"/>
</dbReference>
<feature type="compositionally biased region" description="Low complexity" evidence="2">
    <location>
        <begin position="17"/>
        <end position="30"/>
    </location>
</feature>
<dbReference type="GeneID" id="37016076"/>
<feature type="region of interest" description="Disordered" evidence="2">
    <location>
        <begin position="695"/>
        <end position="716"/>
    </location>
</feature>
<evidence type="ECO:0000313" key="5">
    <source>
        <dbReference type="Proteomes" id="UP000245942"/>
    </source>
</evidence>
<evidence type="ECO:0000313" key="4">
    <source>
        <dbReference type="EMBL" id="PWN20394.1"/>
    </source>
</evidence>
<feature type="region of interest" description="Disordered" evidence="2">
    <location>
        <begin position="287"/>
        <end position="356"/>
    </location>
</feature>
<dbReference type="RefSeq" id="XP_025347554.1">
    <property type="nucleotide sequence ID" value="XM_025494342.1"/>
</dbReference>
<reference evidence="4 5" key="1">
    <citation type="journal article" date="2018" name="Mol. Biol. Evol.">
        <title>Broad Genomic Sampling Reveals a Smut Pathogenic Ancestry of the Fungal Clade Ustilaginomycotina.</title>
        <authorList>
            <person name="Kijpornyongpan T."/>
            <person name="Mondo S.J."/>
            <person name="Barry K."/>
            <person name="Sandor L."/>
            <person name="Lee J."/>
            <person name="Lipzen A."/>
            <person name="Pangilinan J."/>
            <person name="LaButti K."/>
            <person name="Hainaut M."/>
            <person name="Henrissat B."/>
            <person name="Grigoriev I.V."/>
            <person name="Spatafora J.W."/>
            <person name="Aime M.C."/>
        </authorList>
    </citation>
    <scope>NUCLEOTIDE SEQUENCE [LARGE SCALE GENOMIC DNA]</scope>
    <source>
        <strain evidence="4 5">MCA 4718</strain>
    </source>
</reference>
<feature type="compositionally biased region" description="Acidic residues" evidence="2">
    <location>
        <begin position="307"/>
        <end position="331"/>
    </location>
</feature>
<dbReference type="GO" id="GO:0042254">
    <property type="term" value="P:ribosome biogenesis"/>
    <property type="evidence" value="ECO:0007669"/>
    <property type="project" value="InterPro"/>
</dbReference>
<dbReference type="AlphaFoldDB" id="A0A316U6D8"/>
<evidence type="ECO:0000259" key="3">
    <source>
        <dbReference type="Pfam" id="PF03914"/>
    </source>
</evidence>
<dbReference type="InterPro" id="IPR027193">
    <property type="entry name" value="Noc4"/>
</dbReference>
<dbReference type="Proteomes" id="UP000245942">
    <property type="component" value="Unassembled WGS sequence"/>
</dbReference>
<protein>
    <submittedName>
        <fullName evidence="4">CBF-domain-containing protein</fullName>
    </submittedName>
</protein>
<feature type="region of interest" description="Disordered" evidence="2">
    <location>
        <begin position="740"/>
        <end position="762"/>
    </location>
</feature>
<accession>A0A316U6D8</accession>
<name>A0A316U6D8_9BASI</name>